<evidence type="ECO:0000313" key="1">
    <source>
        <dbReference type="EMBL" id="BFO19398.1"/>
    </source>
</evidence>
<dbReference type="AlphaFoldDB" id="A0AAT9HPL7"/>
<reference evidence="1" key="1">
    <citation type="submission" date="2024-06" db="EMBL/GenBank/DDBJ databases">
        <authorList>
            <consortium name="consrtm"/>
            <person name="Uemura M."/>
            <person name="Terahara T."/>
        </authorList>
    </citation>
    <scope>NUCLEOTIDE SEQUENCE</scope>
    <source>
        <strain evidence="1">KM77-8</strain>
    </source>
</reference>
<gene>
    <name evidence="1" type="ORF">SHKM778_57860</name>
</gene>
<organism evidence="1">
    <name type="scientific">Streptomyces haneummycinicus</name>
    <dbReference type="NCBI Taxonomy" id="3074435"/>
    <lineage>
        <taxon>Bacteria</taxon>
        <taxon>Bacillati</taxon>
        <taxon>Actinomycetota</taxon>
        <taxon>Actinomycetes</taxon>
        <taxon>Kitasatosporales</taxon>
        <taxon>Streptomycetaceae</taxon>
        <taxon>Streptomyces</taxon>
    </lineage>
</organism>
<sequence>MRAGHLLDRPAQRPVERVREILQDQTDAGRAALAQHPRAVVAAEAERLDRLLDAALRFRRDPGSPLTTRETVLRPTPARAATSFIVGRLP</sequence>
<dbReference type="EMBL" id="AP035768">
    <property type="protein sequence ID" value="BFO19398.1"/>
    <property type="molecule type" value="Genomic_DNA"/>
</dbReference>
<protein>
    <submittedName>
        <fullName evidence="1">Uncharacterized protein</fullName>
    </submittedName>
</protein>
<proteinExistence type="predicted"/>
<accession>A0AAT9HPL7</accession>
<reference evidence="1" key="2">
    <citation type="submission" date="2024-07" db="EMBL/GenBank/DDBJ databases">
        <title>Streptomyces haneummycinica sp. nov., a new antibiotic-producing actinobacterium isolated from marine sediment.</title>
        <authorList>
            <person name="Uemura M."/>
            <person name="Hamada M."/>
            <person name="Hirano S."/>
            <person name="Kobayashi K."/>
            <person name="Ohshiro T."/>
            <person name="Kobayashi T."/>
            <person name="Terahara T."/>
        </authorList>
    </citation>
    <scope>NUCLEOTIDE SEQUENCE</scope>
    <source>
        <strain evidence="1">KM77-8</strain>
    </source>
</reference>
<name>A0AAT9HPL7_9ACTN</name>